<evidence type="ECO:0000313" key="1">
    <source>
        <dbReference type="EMBL" id="VVN71842.1"/>
    </source>
</evidence>
<dbReference type="AlphaFoldDB" id="A0A5E6ZZ69"/>
<gene>
    <name evidence="1" type="ORF">PS710_00480</name>
</gene>
<name>A0A5E6ZZ69_PSEFL</name>
<protein>
    <submittedName>
        <fullName evidence="1">Uncharacterized protein</fullName>
    </submittedName>
</protein>
<accession>A0A5E6ZZ69</accession>
<sequence length="52" mass="5820">MDSNTFPAAFSDHSVIIRSRDRKQISLIRLNSKVSPFLPADDTPPIHFIGLP</sequence>
<reference evidence="1 2" key="1">
    <citation type="submission" date="2019-09" db="EMBL/GenBank/DDBJ databases">
        <authorList>
            <person name="Chandra G."/>
            <person name="Truman W A."/>
        </authorList>
    </citation>
    <scope>NUCLEOTIDE SEQUENCE [LARGE SCALE GENOMIC DNA]</scope>
    <source>
        <strain evidence="1">PS710</strain>
    </source>
</reference>
<evidence type="ECO:0000313" key="2">
    <source>
        <dbReference type="Proteomes" id="UP000381093"/>
    </source>
</evidence>
<organism evidence="1 2">
    <name type="scientific">Pseudomonas fluorescens</name>
    <dbReference type="NCBI Taxonomy" id="294"/>
    <lineage>
        <taxon>Bacteria</taxon>
        <taxon>Pseudomonadati</taxon>
        <taxon>Pseudomonadota</taxon>
        <taxon>Gammaproteobacteria</taxon>
        <taxon>Pseudomonadales</taxon>
        <taxon>Pseudomonadaceae</taxon>
        <taxon>Pseudomonas</taxon>
    </lineage>
</organism>
<dbReference type="Proteomes" id="UP000381093">
    <property type="component" value="Unassembled WGS sequence"/>
</dbReference>
<proteinExistence type="predicted"/>
<dbReference type="EMBL" id="CABVHW010000001">
    <property type="protein sequence ID" value="VVN71842.1"/>
    <property type="molecule type" value="Genomic_DNA"/>
</dbReference>